<dbReference type="eggNOG" id="ENOG502S7IP">
    <property type="taxonomic scope" value="Eukaryota"/>
</dbReference>
<dbReference type="HAMAP" id="MF_01363">
    <property type="entry name" value="Ribosomal_bL21"/>
    <property type="match status" value="1"/>
</dbReference>
<dbReference type="EMBL" id="AGSI01000019">
    <property type="protein sequence ID" value="EIE19439.1"/>
    <property type="molecule type" value="Genomic_DNA"/>
</dbReference>
<dbReference type="GO" id="GO:0019843">
    <property type="term" value="F:rRNA binding"/>
    <property type="evidence" value="ECO:0007669"/>
    <property type="project" value="UniProtKB-KW"/>
</dbReference>
<evidence type="ECO:0000256" key="2">
    <source>
        <dbReference type="ARBA" id="ARBA00008563"/>
    </source>
</evidence>
<dbReference type="InterPro" id="IPR036164">
    <property type="entry name" value="bL21-like_sf"/>
</dbReference>
<dbReference type="KEGG" id="csl:COCSUDRAFT_58721"/>
<dbReference type="GeneID" id="17037407"/>
<dbReference type="InterPro" id="IPR018258">
    <property type="entry name" value="Ribosomal_bL21_CS"/>
</dbReference>
<keyword evidence="6 8" id="KW-0689">Ribosomal protein</keyword>
<gene>
    <name evidence="8" type="ORF">COCSUDRAFT_58721</name>
</gene>
<keyword evidence="4" id="KW-0699">rRNA-binding</keyword>
<dbReference type="InterPro" id="IPR001787">
    <property type="entry name" value="Ribosomal_bL21"/>
</dbReference>
<dbReference type="OrthoDB" id="5994at2759"/>
<evidence type="ECO:0000256" key="6">
    <source>
        <dbReference type="ARBA" id="ARBA00022980"/>
    </source>
</evidence>
<dbReference type="Pfam" id="PF00829">
    <property type="entry name" value="Ribosomal_L21p"/>
    <property type="match status" value="1"/>
</dbReference>
<dbReference type="PROSITE" id="PS01169">
    <property type="entry name" value="RIBOSOMAL_L21"/>
    <property type="match status" value="1"/>
</dbReference>
<keyword evidence="5" id="KW-0694">RNA-binding</keyword>
<evidence type="ECO:0000256" key="5">
    <source>
        <dbReference type="ARBA" id="ARBA00022884"/>
    </source>
</evidence>
<dbReference type="GO" id="GO:0009536">
    <property type="term" value="C:plastid"/>
    <property type="evidence" value="ECO:0007669"/>
    <property type="project" value="UniProtKB-SubCell"/>
</dbReference>
<dbReference type="GO" id="GO:0006412">
    <property type="term" value="P:translation"/>
    <property type="evidence" value="ECO:0007669"/>
    <property type="project" value="InterPro"/>
</dbReference>
<name>I0YM20_COCSC</name>
<dbReference type="PANTHER" id="PTHR21349:SF7">
    <property type="entry name" value="LARGE RIBOSOMAL SUBUNIT PROTEIN BL21C"/>
    <property type="match status" value="1"/>
</dbReference>
<dbReference type="Proteomes" id="UP000007264">
    <property type="component" value="Unassembled WGS sequence"/>
</dbReference>
<dbReference type="InterPro" id="IPR028909">
    <property type="entry name" value="bL21-like"/>
</dbReference>
<evidence type="ECO:0000256" key="7">
    <source>
        <dbReference type="ARBA" id="ARBA00023274"/>
    </source>
</evidence>
<protein>
    <submittedName>
        <fullName evidence="8">Ribosomal protein L21</fullName>
    </submittedName>
</protein>
<dbReference type="PANTHER" id="PTHR21349">
    <property type="entry name" value="50S RIBOSOMAL PROTEIN L21"/>
    <property type="match status" value="1"/>
</dbReference>
<dbReference type="SUPFAM" id="SSF141091">
    <property type="entry name" value="L21p-like"/>
    <property type="match status" value="1"/>
</dbReference>
<keyword evidence="3" id="KW-0934">Plastid</keyword>
<evidence type="ECO:0000313" key="9">
    <source>
        <dbReference type="Proteomes" id="UP000007264"/>
    </source>
</evidence>
<comment type="subcellular location">
    <subcellularLocation>
        <location evidence="1">Plastid</location>
    </subcellularLocation>
</comment>
<dbReference type="GO" id="GO:0005762">
    <property type="term" value="C:mitochondrial large ribosomal subunit"/>
    <property type="evidence" value="ECO:0007669"/>
    <property type="project" value="TreeGrafter"/>
</dbReference>
<keyword evidence="7" id="KW-0687">Ribonucleoprotein</keyword>
<evidence type="ECO:0000313" key="8">
    <source>
        <dbReference type="EMBL" id="EIE19439.1"/>
    </source>
</evidence>
<dbReference type="NCBIfam" id="TIGR00061">
    <property type="entry name" value="L21"/>
    <property type="match status" value="1"/>
</dbReference>
<proteinExistence type="inferred from homology"/>
<dbReference type="AlphaFoldDB" id="I0YM20"/>
<comment type="caution">
    <text evidence="8">The sequence shown here is derived from an EMBL/GenBank/DDBJ whole genome shotgun (WGS) entry which is preliminary data.</text>
</comment>
<dbReference type="RefSeq" id="XP_005643983.1">
    <property type="nucleotide sequence ID" value="XM_005643926.1"/>
</dbReference>
<dbReference type="STRING" id="574566.I0YM20"/>
<reference evidence="8 9" key="1">
    <citation type="journal article" date="2012" name="Genome Biol.">
        <title>The genome of the polar eukaryotic microalga coccomyxa subellipsoidea reveals traits of cold adaptation.</title>
        <authorList>
            <person name="Blanc G."/>
            <person name="Agarkova I."/>
            <person name="Grimwood J."/>
            <person name="Kuo A."/>
            <person name="Brueggeman A."/>
            <person name="Dunigan D."/>
            <person name="Gurnon J."/>
            <person name="Ladunga I."/>
            <person name="Lindquist E."/>
            <person name="Lucas S."/>
            <person name="Pangilinan J."/>
            <person name="Proschold T."/>
            <person name="Salamov A."/>
            <person name="Schmutz J."/>
            <person name="Weeks D."/>
            <person name="Yamada T."/>
            <person name="Claverie J.M."/>
            <person name="Grigoriev I."/>
            <person name="Van Etten J."/>
            <person name="Lomsadze A."/>
            <person name="Borodovsky M."/>
        </authorList>
    </citation>
    <scope>NUCLEOTIDE SEQUENCE [LARGE SCALE GENOMIC DNA]</scope>
    <source>
        <strain evidence="8 9">C-169</strain>
    </source>
</reference>
<sequence>MASEDLGGTQILVEEGRWYTCNRLQAEPGSKVQLGRVLALKDEGVFHVGKPYLETVIVEAEVLEDTKGPKLTIFKMNSKKHYRRKTGHRQPLTKFLITKIDKQ</sequence>
<accession>I0YM20</accession>
<comment type="similarity">
    <text evidence="2">Belongs to the bacterial ribosomal protein bL21 family.</text>
</comment>
<organism evidence="8 9">
    <name type="scientific">Coccomyxa subellipsoidea (strain C-169)</name>
    <name type="common">Green microalga</name>
    <dbReference type="NCBI Taxonomy" id="574566"/>
    <lineage>
        <taxon>Eukaryota</taxon>
        <taxon>Viridiplantae</taxon>
        <taxon>Chlorophyta</taxon>
        <taxon>core chlorophytes</taxon>
        <taxon>Trebouxiophyceae</taxon>
        <taxon>Trebouxiophyceae incertae sedis</taxon>
        <taxon>Coccomyxaceae</taxon>
        <taxon>Coccomyxa</taxon>
        <taxon>Coccomyxa subellipsoidea</taxon>
    </lineage>
</organism>
<evidence type="ECO:0000256" key="1">
    <source>
        <dbReference type="ARBA" id="ARBA00004474"/>
    </source>
</evidence>
<dbReference type="GO" id="GO:0003735">
    <property type="term" value="F:structural constituent of ribosome"/>
    <property type="evidence" value="ECO:0007669"/>
    <property type="project" value="InterPro"/>
</dbReference>
<keyword evidence="9" id="KW-1185">Reference proteome</keyword>
<evidence type="ECO:0000256" key="4">
    <source>
        <dbReference type="ARBA" id="ARBA00022730"/>
    </source>
</evidence>
<evidence type="ECO:0000256" key="3">
    <source>
        <dbReference type="ARBA" id="ARBA00022640"/>
    </source>
</evidence>